<dbReference type="InterPro" id="IPR020904">
    <property type="entry name" value="Sc_DH/Rdtase_CS"/>
</dbReference>
<dbReference type="CDD" id="cd05233">
    <property type="entry name" value="SDR_c"/>
    <property type="match status" value="1"/>
</dbReference>
<dbReference type="PANTHER" id="PTHR43639:SF9">
    <property type="entry name" value="BLL5898 PROTEIN"/>
    <property type="match status" value="1"/>
</dbReference>
<dbReference type="InterPro" id="IPR002347">
    <property type="entry name" value="SDR_fam"/>
</dbReference>
<evidence type="ECO:0000313" key="4">
    <source>
        <dbReference type="EMBL" id="CAB1370604.1"/>
    </source>
</evidence>
<dbReference type="Pfam" id="PF13561">
    <property type="entry name" value="adh_short_C2"/>
    <property type="match status" value="1"/>
</dbReference>
<dbReference type="PRINTS" id="PR00080">
    <property type="entry name" value="SDRFAMILY"/>
</dbReference>
<dbReference type="SUPFAM" id="SSF51735">
    <property type="entry name" value="NAD(P)-binding Rossmann-fold domains"/>
    <property type="match status" value="1"/>
</dbReference>
<organism evidence="4 5">
    <name type="scientific">Denitratisoma oestradiolicum</name>
    <dbReference type="NCBI Taxonomy" id="311182"/>
    <lineage>
        <taxon>Bacteria</taxon>
        <taxon>Pseudomonadati</taxon>
        <taxon>Pseudomonadota</taxon>
        <taxon>Betaproteobacteria</taxon>
        <taxon>Nitrosomonadales</taxon>
        <taxon>Sterolibacteriaceae</taxon>
        <taxon>Denitratisoma</taxon>
    </lineage>
</organism>
<accession>A0A6S6XX87</accession>
<dbReference type="EC" id="1.1.1.53" evidence="4"/>
<dbReference type="Proteomes" id="UP000515733">
    <property type="component" value="Chromosome"/>
</dbReference>
<feature type="domain" description="Ketoreductase" evidence="3">
    <location>
        <begin position="13"/>
        <end position="202"/>
    </location>
</feature>
<dbReference type="RefSeq" id="WP_145769347.1">
    <property type="nucleotide sequence ID" value="NZ_LR778301.1"/>
</dbReference>
<evidence type="ECO:0000313" key="5">
    <source>
        <dbReference type="Proteomes" id="UP000515733"/>
    </source>
</evidence>
<dbReference type="AlphaFoldDB" id="A0A6S6XX87"/>
<dbReference type="GO" id="GO:0047044">
    <property type="term" value="F:androstan-3-alpha,17-beta-diol dehydrogenase (NAD+) activity"/>
    <property type="evidence" value="ECO:0007669"/>
    <property type="project" value="UniProtKB-EC"/>
</dbReference>
<dbReference type="FunFam" id="3.40.50.720:FF:000084">
    <property type="entry name" value="Short-chain dehydrogenase reductase"/>
    <property type="match status" value="1"/>
</dbReference>
<dbReference type="NCBIfam" id="NF009466">
    <property type="entry name" value="PRK12826.1-2"/>
    <property type="match status" value="1"/>
</dbReference>
<keyword evidence="5" id="KW-1185">Reference proteome</keyword>
<dbReference type="PANTHER" id="PTHR43639">
    <property type="entry name" value="OXIDOREDUCTASE, SHORT-CHAIN DEHYDROGENASE/REDUCTASE FAMILY (AFU_ORTHOLOGUE AFUA_5G02870)"/>
    <property type="match status" value="1"/>
</dbReference>
<reference evidence="4 5" key="1">
    <citation type="submission" date="2020-03" db="EMBL/GenBank/DDBJ databases">
        <authorList>
            <consortium name="Genoscope - CEA"/>
            <person name="William W."/>
        </authorList>
    </citation>
    <scope>NUCLEOTIDE SEQUENCE [LARGE SCALE GENOMIC DNA]</scope>
    <source>
        <strain evidence="5">DSM 16959</strain>
    </source>
</reference>
<dbReference type="PRINTS" id="PR00081">
    <property type="entry name" value="GDHRDH"/>
</dbReference>
<evidence type="ECO:0000256" key="1">
    <source>
        <dbReference type="ARBA" id="ARBA00006484"/>
    </source>
</evidence>
<protein>
    <submittedName>
        <fullName evidence="4">3-alpha-(Or 20-beta)-hydroxysteroid dehydrogenase</fullName>
        <ecNumber evidence="4">1.1.1.53</ecNumber>
    </submittedName>
</protein>
<dbReference type="InterPro" id="IPR057326">
    <property type="entry name" value="KR_dom"/>
</dbReference>
<gene>
    <name evidence="4" type="primary">fabG</name>
    <name evidence="4" type="ORF">DENOEST_3450</name>
</gene>
<dbReference type="Gene3D" id="3.40.50.720">
    <property type="entry name" value="NAD(P)-binding Rossmann-like Domain"/>
    <property type="match status" value="1"/>
</dbReference>
<dbReference type="NCBIfam" id="NF005559">
    <property type="entry name" value="PRK07231.1"/>
    <property type="match status" value="1"/>
</dbReference>
<proteinExistence type="inferred from homology"/>
<dbReference type="InterPro" id="IPR036291">
    <property type="entry name" value="NAD(P)-bd_dom_sf"/>
</dbReference>
<dbReference type="KEGG" id="doe:DENOEST_3450"/>
<dbReference type="OrthoDB" id="8793699at2"/>
<dbReference type="PROSITE" id="PS00061">
    <property type="entry name" value="ADH_SHORT"/>
    <property type="match status" value="1"/>
</dbReference>
<evidence type="ECO:0000256" key="2">
    <source>
        <dbReference type="ARBA" id="ARBA00023002"/>
    </source>
</evidence>
<comment type="similarity">
    <text evidence="1">Belongs to the short-chain dehydrogenases/reductases (SDR) family.</text>
</comment>
<dbReference type="EMBL" id="LR778301">
    <property type="protein sequence ID" value="CAB1370604.1"/>
    <property type="molecule type" value="Genomic_DNA"/>
</dbReference>
<dbReference type="SMART" id="SM00822">
    <property type="entry name" value="PKS_KR"/>
    <property type="match status" value="1"/>
</dbReference>
<evidence type="ECO:0000259" key="3">
    <source>
        <dbReference type="SMART" id="SM00822"/>
    </source>
</evidence>
<keyword evidence="2 4" id="KW-0560">Oxidoreductase</keyword>
<name>A0A6S6XX87_9PROT</name>
<sequence length="271" mass="28176">MPSSSPTAYLTGRVALVTGGTSGIGAATVRELIGHGARVMIAGIEDEAGAAMVTELCATHGADTARYVHADVSVLAEVETMVAAVEQAYGRLDILVNNAGVGNYGETPDLAPEQWERVLGINLNSIFYGCKFAIPLMRRQGGGAIVNIASISGMAADYGFTAYAASKGAAINYTRALALDHARDHIRVNAVCPGLIETPLTAATLAAPAVRETWSANVPLNRPGRPEEIAKLVRFLASDDASYMTGAIIPVDGGLTAWTGQPNMPKVLGLV</sequence>